<evidence type="ECO:0000313" key="5">
    <source>
        <dbReference type="EMBL" id="QSE96823.1"/>
    </source>
</evidence>
<dbReference type="InterPro" id="IPR006645">
    <property type="entry name" value="NGN-like_dom"/>
</dbReference>
<dbReference type="GO" id="GO:0031564">
    <property type="term" value="P:transcription antitermination"/>
    <property type="evidence" value="ECO:0007669"/>
    <property type="project" value="UniProtKB-KW"/>
</dbReference>
<protein>
    <submittedName>
        <fullName evidence="5">Transcription termination/antitermination NusG family protein</fullName>
    </submittedName>
</protein>
<evidence type="ECO:0000256" key="3">
    <source>
        <dbReference type="ARBA" id="ARBA00023163"/>
    </source>
</evidence>
<evidence type="ECO:0000259" key="4">
    <source>
        <dbReference type="SMART" id="SM00738"/>
    </source>
</evidence>
<organism evidence="5 6">
    <name type="scientific">Fulvivirga lutea</name>
    <dbReference type="NCBI Taxonomy" id="2810512"/>
    <lineage>
        <taxon>Bacteria</taxon>
        <taxon>Pseudomonadati</taxon>
        <taxon>Bacteroidota</taxon>
        <taxon>Cytophagia</taxon>
        <taxon>Cytophagales</taxon>
        <taxon>Fulvivirgaceae</taxon>
        <taxon>Fulvivirga</taxon>
    </lineage>
</organism>
<dbReference type="Gene3D" id="3.30.70.940">
    <property type="entry name" value="NusG, N-terminal domain"/>
    <property type="match status" value="1"/>
</dbReference>
<evidence type="ECO:0000256" key="1">
    <source>
        <dbReference type="ARBA" id="ARBA00022814"/>
    </source>
</evidence>
<dbReference type="SMART" id="SM00738">
    <property type="entry name" value="NGN"/>
    <property type="match status" value="1"/>
</dbReference>
<sequence length="162" mass="18590">MAWKAIYTKSRHEKKVTKLLESLGIEVYCPLQTIVRQWSDRKKKVSEPVFKSYVFLKCDNELDYTVLNTNGVVSFVKRLGKVALIRDSEISIIREFLGNYENVEIENISEWEIETPVRIKEGPMKGKNGLISHIKGNKAKLIIEEMGIQIVAHVPIMTLAKD</sequence>
<accession>A0A974WEF7</accession>
<feature type="domain" description="NusG-like N-terminal" evidence="4">
    <location>
        <begin position="1"/>
        <end position="97"/>
    </location>
</feature>
<dbReference type="SUPFAM" id="SSF82679">
    <property type="entry name" value="N-utilization substance G protein NusG, N-terminal domain"/>
    <property type="match status" value="1"/>
</dbReference>
<dbReference type="CDD" id="cd09895">
    <property type="entry name" value="NGN_SP_UpxY"/>
    <property type="match status" value="1"/>
</dbReference>
<name>A0A974WEF7_9BACT</name>
<dbReference type="KEGG" id="fuv:JR347_14650"/>
<dbReference type="NCBIfam" id="NF033644">
    <property type="entry name" value="antiterm_UpxY"/>
    <property type="match status" value="1"/>
</dbReference>
<dbReference type="InterPro" id="IPR036735">
    <property type="entry name" value="NGN_dom_sf"/>
</dbReference>
<dbReference type="EMBL" id="CP070608">
    <property type="protein sequence ID" value="QSE96823.1"/>
    <property type="molecule type" value="Genomic_DNA"/>
</dbReference>
<dbReference type="InterPro" id="IPR043425">
    <property type="entry name" value="NusG-like"/>
</dbReference>
<proteinExistence type="predicted"/>
<dbReference type="GO" id="GO:0006354">
    <property type="term" value="P:DNA-templated transcription elongation"/>
    <property type="evidence" value="ECO:0007669"/>
    <property type="project" value="InterPro"/>
</dbReference>
<dbReference type="PANTHER" id="PTHR30265:SF4">
    <property type="entry name" value="KOW MOTIF FAMILY PROTEIN, EXPRESSED"/>
    <property type="match status" value="1"/>
</dbReference>
<dbReference type="Proteomes" id="UP000662783">
    <property type="component" value="Chromosome"/>
</dbReference>
<evidence type="ECO:0000313" key="6">
    <source>
        <dbReference type="Proteomes" id="UP000662783"/>
    </source>
</evidence>
<dbReference type="RefSeq" id="WP_205721337.1">
    <property type="nucleotide sequence ID" value="NZ_CP070608.1"/>
</dbReference>
<dbReference type="PANTHER" id="PTHR30265">
    <property type="entry name" value="RHO-INTERACTING TRANSCRIPTION TERMINATION FACTOR NUSG"/>
    <property type="match status" value="1"/>
</dbReference>
<keyword evidence="6" id="KW-1185">Reference proteome</keyword>
<dbReference type="Pfam" id="PF02357">
    <property type="entry name" value="NusG"/>
    <property type="match status" value="1"/>
</dbReference>
<dbReference type="AlphaFoldDB" id="A0A974WEF7"/>
<evidence type="ECO:0000256" key="2">
    <source>
        <dbReference type="ARBA" id="ARBA00023015"/>
    </source>
</evidence>
<keyword evidence="1" id="KW-0889">Transcription antitermination</keyword>
<keyword evidence="3" id="KW-0804">Transcription</keyword>
<reference evidence="5" key="1">
    <citation type="submission" date="2021-02" db="EMBL/GenBank/DDBJ databases">
        <title>Fulvivirga sp. S481 isolated from sea water.</title>
        <authorList>
            <person name="Bae S.S."/>
            <person name="Baek K."/>
        </authorList>
    </citation>
    <scope>NUCLEOTIDE SEQUENCE</scope>
    <source>
        <strain evidence="5">S481</strain>
    </source>
</reference>
<gene>
    <name evidence="5" type="ORF">JR347_14650</name>
</gene>
<keyword evidence="2" id="KW-0805">Transcription regulation</keyword>